<dbReference type="EMBL" id="SACN01000001">
    <property type="protein sequence ID" value="RVT95162.1"/>
    <property type="molecule type" value="Genomic_DNA"/>
</dbReference>
<protein>
    <recommendedName>
        <fullName evidence="1">Alginate export domain-containing protein</fullName>
    </recommendedName>
</protein>
<sequence>MGATMRARIEGIDNQVRPGFRSDDTVYNLRTTIRAEYRDGPIRLLGELWDSRVYGNDRRSAITSTEVNTFEPVQAFIEADLGDALGTGTTLKATAGRMMLNLGSRRLVAADDYRNTTAGYTGLRADIGVGRDWQAALVYVLPQMRRPDDIDSIVDNKRGIDKESFNLVLWGGVVSRAKLIGGASGELSFFHLGESDIVGRPTRDRSLDTVALRLIRKPAVDAADFDLEGGYQRGTISASAAANARRLDVLAWFVHGEAGYTMPGGWKPRLSLFADVASGDRRGGHYGRFDTIFGFRRGEYSPAGMLATISRANIMSPGVRIDAVPDKRSDLYASYRPMWLHSRSDAFSTSNVIDPTGRSGRFAGHQFDARARYWIVPDHLQFEVDTTYITAGRFLREAPNARGRDAFYWSLNLLAIL</sequence>
<name>A0A437MBZ8_9SPHN</name>
<dbReference type="OrthoDB" id="7439590at2"/>
<reference evidence="2 3" key="1">
    <citation type="submission" date="2019-01" db="EMBL/GenBank/DDBJ databases">
        <authorList>
            <person name="Chen W.-M."/>
        </authorList>
    </citation>
    <scope>NUCLEOTIDE SEQUENCE [LARGE SCALE GENOMIC DNA]</scope>
    <source>
        <strain evidence="2 3">CCP-7</strain>
    </source>
</reference>
<dbReference type="InterPro" id="IPR025388">
    <property type="entry name" value="Alginate_export_dom"/>
</dbReference>
<dbReference type="Proteomes" id="UP000282971">
    <property type="component" value="Unassembled WGS sequence"/>
</dbReference>
<dbReference type="Gene3D" id="2.40.160.100">
    <property type="match status" value="1"/>
</dbReference>
<dbReference type="InterPro" id="IPR053728">
    <property type="entry name" value="Alginate_Permeability_Chnl"/>
</dbReference>
<accession>A0A437MBZ8</accession>
<evidence type="ECO:0000313" key="2">
    <source>
        <dbReference type="EMBL" id="RVT95162.1"/>
    </source>
</evidence>
<keyword evidence="3" id="KW-1185">Reference proteome</keyword>
<organism evidence="2 3">
    <name type="scientific">Sphingomonas crocodyli</name>
    <dbReference type="NCBI Taxonomy" id="1979270"/>
    <lineage>
        <taxon>Bacteria</taxon>
        <taxon>Pseudomonadati</taxon>
        <taxon>Pseudomonadota</taxon>
        <taxon>Alphaproteobacteria</taxon>
        <taxon>Sphingomonadales</taxon>
        <taxon>Sphingomonadaceae</taxon>
        <taxon>Sphingomonas</taxon>
    </lineage>
</organism>
<evidence type="ECO:0000259" key="1">
    <source>
        <dbReference type="Pfam" id="PF13372"/>
    </source>
</evidence>
<dbReference type="AlphaFoldDB" id="A0A437MBZ8"/>
<proteinExistence type="predicted"/>
<feature type="domain" description="Alginate export" evidence="1">
    <location>
        <begin position="1"/>
        <end position="407"/>
    </location>
</feature>
<evidence type="ECO:0000313" key="3">
    <source>
        <dbReference type="Proteomes" id="UP000282971"/>
    </source>
</evidence>
<gene>
    <name evidence="2" type="ORF">EOD43_11970</name>
</gene>
<comment type="caution">
    <text evidence="2">The sequence shown here is derived from an EMBL/GenBank/DDBJ whole genome shotgun (WGS) entry which is preliminary data.</text>
</comment>
<dbReference type="Pfam" id="PF13372">
    <property type="entry name" value="Alginate_exp"/>
    <property type="match status" value="1"/>
</dbReference>